<reference evidence="1 2" key="1">
    <citation type="submission" date="2006-03" db="EMBL/GenBank/DDBJ databases">
        <authorList>
            <person name="Bartlett D.H."/>
            <person name="Valle G."/>
            <person name="Lauro F.M."/>
            <person name="Vezzi A."/>
            <person name="Simonato F."/>
            <person name="Eloe E."/>
            <person name="Vitulo N."/>
            <person name="Stratton T.K."/>
            <person name="D'angelo M."/>
            <person name="Ferriera S."/>
            <person name="Johnson J."/>
            <person name="Kravitz S."/>
            <person name="Beeson K."/>
            <person name="Sutton G."/>
            <person name="Rogers Y."/>
            <person name="Friedman R."/>
            <person name="Frazier M."/>
            <person name="Venter J.C."/>
        </authorList>
    </citation>
    <scope>NUCLEOTIDE SEQUENCE [LARGE SCALE GENOMIC DNA]</scope>
    <source>
        <strain evidence="1 2">3TCK</strain>
    </source>
</reference>
<dbReference type="AlphaFoldDB" id="Q1Z9D6"/>
<organism evidence="1 2">
    <name type="scientific">Photobacterium profundum 3TCK</name>
    <dbReference type="NCBI Taxonomy" id="314280"/>
    <lineage>
        <taxon>Bacteria</taxon>
        <taxon>Pseudomonadati</taxon>
        <taxon>Pseudomonadota</taxon>
        <taxon>Gammaproteobacteria</taxon>
        <taxon>Vibrionales</taxon>
        <taxon>Vibrionaceae</taxon>
        <taxon>Photobacterium</taxon>
    </lineage>
</organism>
<sequence length="69" mass="7424">MSEAIKAAGRAAEVIEQLIAEMLEVCADDNCMGLAELEVEGQPFQIQLLVTRNVDDFLDDDLVLAGGES</sequence>
<evidence type="ECO:0000313" key="2">
    <source>
        <dbReference type="Proteomes" id="UP000003789"/>
    </source>
</evidence>
<dbReference type="HOGENOM" id="CLU_2772326_0_0_6"/>
<dbReference type="RefSeq" id="WP_006231934.1">
    <property type="nucleotide sequence ID" value="NZ_CH724135.1"/>
</dbReference>
<dbReference type="Proteomes" id="UP000003789">
    <property type="component" value="Unassembled WGS sequence"/>
</dbReference>
<proteinExistence type="predicted"/>
<accession>Q1Z9D6</accession>
<comment type="caution">
    <text evidence="1">The sequence shown here is derived from an EMBL/GenBank/DDBJ whole genome shotgun (WGS) entry which is preliminary data.</text>
</comment>
<dbReference type="EMBL" id="AAPH01000002">
    <property type="protein sequence ID" value="EAS44822.1"/>
    <property type="molecule type" value="Genomic_DNA"/>
</dbReference>
<name>Q1Z9D6_9GAMM</name>
<gene>
    <name evidence="1" type="ORF">P3TCK_20100</name>
</gene>
<protein>
    <submittedName>
        <fullName evidence="1">Uncharacterized protein</fullName>
    </submittedName>
</protein>
<evidence type="ECO:0000313" key="1">
    <source>
        <dbReference type="EMBL" id="EAS44822.1"/>
    </source>
</evidence>